<dbReference type="AlphaFoldDB" id="A0A5E4MRL5"/>
<dbReference type="GO" id="GO:0005793">
    <property type="term" value="C:endoplasmic reticulum-Golgi intermediate compartment"/>
    <property type="evidence" value="ECO:0007669"/>
    <property type="project" value="TreeGrafter"/>
</dbReference>
<reference evidence="10 11" key="1">
    <citation type="submission" date="2019-08" db="EMBL/GenBank/DDBJ databases">
        <authorList>
            <person name="Alioto T."/>
            <person name="Alioto T."/>
            <person name="Gomez Garrido J."/>
        </authorList>
    </citation>
    <scope>NUCLEOTIDE SEQUENCE [LARGE SCALE GENOMIC DNA]</scope>
</reference>
<comment type="similarity">
    <text evidence="2">Belongs to the SURF4 family.</text>
</comment>
<evidence type="ECO:0000256" key="1">
    <source>
        <dbReference type="ARBA" id="ARBA00004477"/>
    </source>
</evidence>
<dbReference type="PANTHER" id="PTHR23427">
    <property type="entry name" value="SURFEIT LOCUS PROTEIN"/>
    <property type="match status" value="1"/>
</dbReference>
<name>A0A5E4MRL5_9HEMI</name>
<evidence type="ECO:0000256" key="3">
    <source>
        <dbReference type="ARBA" id="ARBA00022448"/>
    </source>
</evidence>
<evidence type="ECO:0000256" key="6">
    <source>
        <dbReference type="ARBA" id="ARBA00022927"/>
    </source>
</evidence>
<organism evidence="10 11">
    <name type="scientific">Cinara cedri</name>
    <dbReference type="NCBI Taxonomy" id="506608"/>
    <lineage>
        <taxon>Eukaryota</taxon>
        <taxon>Metazoa</taxon>
        <taxon>Ecdysozoa</taxon>
        <taxon>Arthropoda</taxon>
        <taxon>Hexapoda</taxon>
        <taxon>Insecta</taxon>
        <taxon>Pterygota</taxon>
        <taxon>Neoptera</taxon>
        <taxon>Paraneoptera</taxon>
        <taxon>Hemiptera</taxon>
        <taxon>Sternorrhyncha</taxon>
        <taxon>Aphidomorpha</taxon>
        <taxon>Aphidoidea</taxon>
        <taxon>Aphididae</taxon>
        <taxon>Lachninae</taxon>
        <taxon>Cinara</taxon>
    </lineage>
</organism>
<evidence type="ECO:0000256" key="5">
    <source>
        <dbReference type="ARBA" id="ARBA00022824"/>
    </source>
</evidence>
<dbReference type="GO" id="GO:0007030">
    <property type="term" value="P:Golgi organization"/>
    <property type="evidence" value="ECO:0007669"/>
    <property type="project" value="TreeGrafter"/>
</dbReference>
<feature type="transmembrane region" description="Helical" evidence="9">
    <location>
        <begin position="241"/>
        <end position="260"/>
    </location>
</feature>
<dbReference type="PANTHER" id="PTHR23427:SF1">
    <property type="entry name" value="SURFEIT LOCUS PROTEIN 4"/>
    <property type="match status" value="1"/>
</dbReference>
<dbReference type="InterPro" id="IPR045214">
    <property type="entry name" value="Surf1/Surf4"/>
</dbReference>
<evidence type="ECO:0000313" key="10">
    <source>
        <dbReference type="EMBL" id="VVC34116.1"/>
    </source>
</evidence>
<sequence>MAFIPKNVINKAENISELVVKNCNVYLPTASRLCLISTFIEDGLRMYFQWSEQSKYMNMSWNCGMFLATVFVLVNLFGQLGGCILILLQKHVKLACGILFFIVVLQTVAYDILWDLHFLLRNFALIGALLLVLADSGVESRPLLAGIPSLGENKQKNYMQLTGRCLIAFMFITLLKFELSFFQLIHDFLGGIMMLLVFIGYKTKLSALVLVLFLSCLNVYYNAWWTIPNTKPLRDFLKYDFFQTLSVIGGLLMIVLRGPGGVSVDENKKKW</sequence>
<dbReference type="GO" id="GO:0015031">
    <property type="term" value="P:protein transport"/>
    <property type="evidence" value="ECO:0007669"/>
    <property type="project" value="UniProtKB-KW"/>
</dbReference>
<evidence type="ECO:0000256" key="4">
    <source>
        <dbReference type="ARBA" id="ARBA00022692"/>
    </source>
</evidence>
<dbReference type="PROSITE" id="PS01339">
    <property type="entry name" value="SURF4"/>
    <property type="match status" value="1"/>
</dbReference>
<evidence type="ECO:0000256" key="9">
    <source>
        <dbReference type="SAM" id="Phobius"/>
    </source>
</evidence>
<keyword evidence="3" id="KW-0813">Transport</keyword>
<keyword evidence="5" id="KW-0256">Endoplasmic reticulum</keyword>
<dbReference type="InterPro" id="IPR002995">
    <property type="entry name" value="Surf4"/>
</dbReference>
<keyword evidence="11" id="KW-1185">Reference proteome</keyword>
<comment type="subcellular location">
    <subcellularLocation>
        <location evidence="1">Endoplasmic reticulum membrane</location>
        <topology evidence="1">Multi-pass membrane protein</topology>
    </subcellularLocation>
</comment>
<evidence type="ECO:0000256" key="7">
    <source>
        <dbReference type="ARBA" id="ARBA00022989"/>
    </source>
</evidence>
<keyword evidence="7 9" id="KW-1133">Transmembrane helix</keyword>
<dbReference type="OrthoDB" id="7859621at2759"/>
<evidence type="ECO:0000256" key="2">
    <source>
        <dbReference type="ARBA" id="ARBA00006945"/>
    </source>
</evidence>
<proteinExistence type="inferred from homology"/>
<protein>
    <submittedName>
        <fullName evidence="10">Surfeit locus 4</fullName>
    </submittedName>
</protein>
<feature type="transmembrane region" description="Helical" evidence="9">
    <location>
        <begin position="65"/>
        <end position="87"/>
    </location>
</feature>
<feature type="transmembrane region" description="Helical" evidence="9">
    <location>
        <begin position="94"/>
        <end position="113"/>
    </location>
</feature>
<dbReference type="Proteomes" id="UP000325440">
    <property type="component" value="Unassembled WGS sequence"/>
</dbReference>
<evidence type="ECO:0000313" key="11">
    <source>
        <dbReference type="Proteomes" id="UP000325440"/>
    </source>
</evidence>
<keyword evidence="6" id="KW-0653">Protein transport</keyword>
<evidence type="ECO:0000256" key="8">
    <source>
        <dbReference type="ARBA" id="ARBA00023136"/>
    </source>
</evidence>
<feature type="transmembrane region" description="Helical" evidence="9">
    <location>
        <begin position="181"/>
        <end position="198"/>
    </location>
</feature>
<keyword evidence="8 9" id="KW-0472">Membrane</keyword>
<dbReference type="GO" id="GO:0005789">
    <property type="term" value="C:endoplasmic reticulum membrane"/>
    <property type="evidence" value="ECO:0007669"/>
    <property type="project" value="UniProtKB-SubCell"/>
</dbReference>
<dbReference type="EMBL" id="CABPRJ010000983">
    <property type="protein sequence ID" value="VVC34116.1"/>
    <property type="molecule type" value="Genomic_DNA"/>
</dbReference>
<feature type="transmembrane region" description="Helical" evidence="9">
    <location>
        <begin position="205"/>
        <end position="221"/>
    </location>
</feature>
<gene>
    <name evidence="10" type="ORF">CINCED_3A007940</name>
</gene>
<keyword evidence="4 9" id="KW-0812">Transmembrane</keyword>
<accession>A0A5E4MRL5</accession>
<dbReference type="Pfam" id="PF02077">
    <property type="entry name" value="SURF4"/>
    <property type="match status" value="1"/>
</dbReference>